<comment type="caution">
    <text evidence="2">The sequence shown here is derived from an EMBL/GenBank/DDBJ whole genome shotgun (WGS) entry which is preliminary data.</text>
</comment>
<organism evidence="2 3">
    <name type="scientific">Rubritalea halochordaticola</name>
    <dbReference type="NCBI Taxonomy" id="714537"/>
    <lineage>
        <taxon>Bacteria</taxon>
        <taxon>Pseudomonadati</taxon>
        <taxon>Verrucomicrobiota</taxon>
        <taxon>Verrucomicrobiia</taxon>
        <taxon>Verrucomicrobiales</taxon>
        <taxon>Rubritaleaceae</taxon>
        <taxon>Rubritalea</taxon>
    </lineage>
</organism>
<evidence type="ECO:0000313" key="2">
    <source>
        <dbReference type="EMBL" id="GAA5497471.1"/>
    </source>
</evidence>
<gene>
    <name evidence="2" type="ORF">Rhal01_03667</name>
</gene>
<sequence>MKKGEPNDIELAKAKEEAAKLQIKQLQKQVAELEEKLKDSHNAVAERDELRVKLNERKSNSFKRPKVGRSYSQTDSIREKMREAVYLTQSNIYEMSPLVHTPDSVEVLLGRNSIRNRRVRVRFFVKPQYRSSVGHSDNISHKHVDVEFAKACEEVKFNEKSEILFKNAILTQDMEWTREWSVVIYEDLHRNQIYWTLPCYDPNEEGILDRLDDARLLEILRRMSSFTDPFQNMLFHSPACEMVTKNPERLRSGLIQLMEAVEPSEHCSKYNTEFMACLSALEIFSDYKYSPADYPFLSRYGRSFLKTHDKLSSMFREGINIEDIVKSADFKKVLKFSFPGQGCDFLENAAKGMVDKLYPNLAQNDANRSELIMVFAHELSLLLNMSLPSQAVRPKKGVMNLLWLDNLALEGGEIDLTRRTIGLAYLAGEEYAQVRMKREAGIEVSQGRAFKEQRESQKGSRKFTHTEFVHYWIMEFHKEYGKWPTHKPFKEYMTRKYGEGECPDYETYRHKIEDRHVVGRLVRAAKGQKNTR</sequence>
<dbReference type="RefSeq" id="WP_346189978.1">
    <property type="nucleotide sequence ID" value="NZ_BAABRL010000015.1"/>
</dbReference>
<evidence type="ECO:0000313" key="3">
    <source>
        <dbReference type="Proteomes" id="UP001424741"/>
    </source>
</evidence>
<dbReference type="EMBL" id="BAABRL010000015">
    <property type="protein sequence ID" value="GAA5497471.1"/>
    <property type="molecule type" value="Genomic_DNA"/>
</dbReference>
<name>A0ABP9V489_9BACT</name>
<protein>
    <submittedName>
        <fullName evidence="2">Uncharacterized protein</fullName>
    </submittedName>
</protein>
<feature type="coiled-coil region" evidence="1">
    <location>
        <begin position="9"/>
        <end position="43"/>
    </location>
</feature>
<keyword evidence="3" id="KW-1185">Reference proteome</keyword>
<evidence type="ECO:0000256" key="1">
    <source>
        <dbReference type="SAM" id="Coils"/>
    </source>
</evidence>
<keyword evidence="1" id="KW-0175">Coiled coil</keyword>
<accession>A0ABP9V489</accession>
<dbReference type="Proteomes" id="UP001424741">
    <property type="component" value="Unassembled WGS sequence"/>
</dbReference>
<reference evidence="2 3" key="1">
    <citation type="submission" date="2024-02" db="EMBL/GenBank/DDBJ databases">
        <title>Rubritalea halochordaticola NBRC 107102.</title>
        <authorList>
            <person name="Ichikawa N."/>
            <person name="Katano-Makiyama Y."/>
            <person name="Hidaka K."/>
        </authorList>
    </citation>
    <scope>NUCLEOTIDE SEQUENCE [LARGE SCALE GENOMIC DNA]</scope>
    <source>
        <strain evidence="2 3">NBRC 107102</strain>
    </source>
</reference>
<proteinExistence type="predicted"/>